<evidence type="ECO:0000256" key="1">
    <source>
        <dbReference type="SAM" id="Coils"/>
    </source>
</evidence>
<accession>W7HJ07</accession>
<keyword evidence="1" id="KW-0175">Coiled coil</keyword>
<evidence type="ECO:0000313" key="3">
    <source>
        <dbReference type="Proteomes" id="UP000024837"/>
    </source>
</evidence>
<gene>
    <name evidence="2" type="ORF">DRE_01283</name>
</gene>
<sequence length="88" mass="9466">MANYGLIGFGFGSIFDKVANEARAAERKANDARAQADKANADPAKVFHRVQGNARADTQTAAKKMKDAEIQAVGQVTNAGWGWMRVGR</sequence>
<feature type="coiled-coil region" evidence="1">
    <location>
        <begin position="15"/>
        <end position="42"/>
    </location>
</feature>
<name>W7HJ07_9PEZI</name>
<organism evidence="2 3">
    <name type="scientific">Drechslerella stenobrocha 248</name>
    <dbReference type="NCBI Taxonomy" id="1043628"/>
    <lineage>
        <taxon>Eukaryota</taxon>
        <taxon>Fungi</taxon>
        <taxon>Dikarya</taxon>
        <taxon>Ascomycota</taxon>
        <taxon>Pezizomycotina</taxon>
        <taxon>Orbiliomycetes</taxon>
        <taxon>Orbiliales</taxon>
        <taxon>Orbiliaceae</taxon>
        <taxon>Drechslerella</taxon>
    </lineage>
</organism>
<protein>
    <submittedName>
        <fullName evidence="2">Uncharacterized protein</fullName>
    </submittedName>
</protein>
<proteinExistence type="predicted"/>
<dbReference type="HOGENOM" id="CLU_2469061_0_0_1"/>
<reference evidence="2 3" key="1">
    <citation type="submission" date="2013-05" db="EMBL/GenBank/DDBJ databases">
        <title>Drechslerella stenobrocha genome reveals carnivorous origination and mechanical trapping mechanism of predatory fungi.</title>
        <authorList>
            <person name="Liu X."/>
            <person name="Zhang W."/>
            <person name="Liu K."/>
        </authorList>
    </citation>
    <scope>NUCLEOTIDE SEQUENCE [LARGE SCALE GENOMIC DNA]</scope>
    <source>
        <strain evidence="2 3">248</strain>
    </source>
</reference>
<dbReference type="AlphaFoldDB" id="W7HJ07"/>
<dbReference type="Proteomes" id="UP000024837">
    <property type="component" value="Unassembled WGS sequence"/>
</dbReference>
<evidence type="ECO:0000313" key="2">
    <source>
        <dbReference type="EMBL" id="EWC43931.1"/>
    </source>
</evidence>
<keyword evidence="3" id="KW-1185">Reference proteome</keyword>
<dbReference type="EMBL" id="KI966448">
    <property type="protein sequence ID" value="EWC43931.1"/>
    <property type="molecule type" value="Genomic_DNA"/>
</dbReference>